<gene>
    <name evidence="2" type="ORF">TRFO_00869</name>
</gene>
<keyword evidence="3" id="KW-1185">Reference proteome</keyword>
<proteinExistence type="predicted"/>
<dbReference type="Proteomes" id="UP000179807">
    <property type="component" value="Unassembled WGS sequence"/>
</dbReference>
<accession>A0A1J4L2D6</accession>
<dbReference type="VEuPathDB" id="TrichDB:TRFO_00869"/>
<feature type="compositionally biased region" description="Polar residues" evidence="1">
    <location>
        <begin position="261"/>
        <end position="270"/>
    </location>
</feature>
<protein>
    <recommendedName>
        <fullName evidence="4">NYN domain-containing protein</fullName>
    </recommendedName>
</protein>
<dbReference type="GeneID" id="94824470"/>
<dbReference type="OrthoDB" id="10573331at2759"/>
<organism evidence="2 3">
    <name type="scientific">Tritrichomonas foetus</name>
    <dbReference type="NCBI Taxonomy" id="1144522"/>
    <lineage>
        <taxon>Eukaryota</taxon>
        <taxon>Metamonada</taxon>
        <taxon>Parabasalia</taxon>
        <taxon>Tritrichomonadida</taxon>
        <taxon>Tritrichomonadidae</taxon>
        <taxon>Tritrichomonas</taxon>
    </lineage>
</organism>
<name>A0A1J4L2D6_9EUKA</name>
<dbReference type="RefSeq" id="XP_068370747.1">
    <property type="nucleotide sequence ID" value="XM_068489766.1"/>
</dbReference>
<feature type="region of interest" description="Disordered" evidence="1">
    <location>
        <begin position="173"/>
        <end position="270"/>
    </location>
</feature>
<dbReference type="AlphaFoldDB" id="A0A1J4L2D6"/>
<evidence type="ECO:0000313" key="3">
    <source>
        <dbReference type="Proteomes" id="UP000179807"/>
    </source>
</evidence>
<reference evidence="2" key="1">
    <citation type="submission" date="2016-10" db="EMBL/GenBank/DDBJ databases">
        <authorList>
            <person name="Benchimol M."/>
            <person name="Almeida L.G."/>
            <person name="Vasconcelos A.T."/>
            <person name="Perreira-Neves A."/>
            <person name="Rosa I.A."/>
            <person name="Tasca T."/>
            <person name="Bogo M.R."/>
            <person name="de Souza W."/>
        </authorList>
    </citation>
    <scope>NUCLEOTIDE SEQUENCE [LARGE SCALE GENOMIC DNA]</scope>
    <source>
        <strain evidence="2">K</strain>
    </source>
</reference>
<feature type="compositionally biased region" description="Basic and acidic residues" evidence="1">
    <location>
        <begin position="230"/>
        <end position="244"/>
    </location>
</feature>
<comment type="caution">
    <text evidence="2">The sequence shown here is derived from an EMBL/GenBank/DDBJ whole genome shotgun (WGS) entry which is preliminary data.</text>
</comment>
<evidence type="ECO:0000256" key="1">
    <source>
        <dbReference type="SAM" id="MobiDB-lite"/>
    </source>
</evidence>
<sequence length="351" mass="39293">MSKSVKSILLWDISACPANSTECISNLVKLLKVNFTSIIVTAAQHSDFPPDISDLSTLMPIVLRYGKHAIYDAIVDAVSSIGKSKKFNFVLLSNSYGIWIDLFQKLPPTSLVFVSKNDPRQSLSYSFLPESVKSTILQYPSLNEITGQVSIIDSIMAEGNDDEDDNLYQPIIKKHGQKPQKPYQNRKGSLEAGGEEEEEENYEQNDSYSPKKESQKVVFKTKTSPPSQVDRIKPLSNLEKHQIDLRSPTPSKAEKADGRNKNSASKDQGTSFPLMFQPLIEAMKSIGKSMISKSDLEEQFNICCKNLNLPPQDLMLMIEKASSYGLIIYDNSINYVRFKNRSLATATITYI</sequence>
<dbReference type="EMBL" id="MLAK01000001">
    <property type="protein sequence ID" value="OHT17611.1"/>
    <property type="molecule type" value="Genomic_DNA"/>
</dbReference>
<feature type="compositionally biased region" description="Acidic residues" evidence="1">
    <location>
        <begin position="193"/>
        <end position="203"/>
    </location>
</feature>
<evidence type="ECO:0008006" key="4">
    <source>
        <dbReference type="Google" id="ProtNLM"/>
    </source>
</evidence>
<evidence type="ECO:0000313" key="2">
    <source>
        <dbReference type="EMBL" id="OHT17611.1"/>
    </source>
</evidence>